<dbReference type="GO" id="GO:0005524">
    <property type="term" value="F:ATP binding"/>
    <property type="evidence" value="ECO:0007669"/>
    <property type="project" value="UniProtKB-KW"/>
</dbReference>
<dbReference type="Proteomes" id="UP000824264">
    <property type="component" value="Unassembled WGS sequence"/>
</dbReference>
<dbReference type="InterPro" id="IPR015273">
    <property type="entry name" value="Cys-tRNA-synt_Ia_DALR"/>
</dbReference>
<name>A0A9D1R114_9BACT</name>
<comment type="caution">
    <text evidence="8">The sequence shown here is derived from an EMBL/GenBank/DDBJ whole genome shotgun (WGS) entry which is preliminary data.</text>
</comment>
<dbReference type="GO" id="GO:0005829">
    <property type="term" value="C:cytosol"/>
    <property type="evidence" value="ECO:0007669"/>
    <property type="project" value="TreeGrafter"/>
</dbReference>
<proteinExistence type="predicted"/>
<dbReference type="GO" id="GO:0006423">
    <property type="term" value="P:cysteinyl-tRNA aminoacylation"/>
    <property type="evidence" value="ECO:0007669"/>
    <property type="project" value="InterPro"/>
</dbReference>
<keyword evidence="3 8" id="KW-0436">Ligase</keyword>
<accession>A0A9D1R114</accession>
<sequence>IDFSLDTMDESERSQKRVYECLRETDKALAREKWKPGAAPAELTQELEEQDKAFMEALEDDVNTAAALGHLFNMVRIAGRVLEDKKLRASEGGRDLLARFREATTRWDALLGLFNQEPETFLASLREIRARRRGLDMNKVVELLRERQEARAAKDFARSDAVRDELAALGVEVRDTPEGPVWDII</sequence>
<evidence type="ECO:0000313" key="8">
    <source>
        <dbReference type="EMBL" id="HIW79731.1"/>
    </source>
</evidence>
<evidence type="ECO:0000256" key="3">
    <source>
        <dbReference type="ARBA" id="ARBA00022598"/>
    </source>
</evidence>
<protein>
    <recommendedName>
        <fullName evidence="2">Cysteine--tRNA ligase</fullName>
    </recommendedName>
</protein>
<keyword evidence="6" id="KW-0030">Aminoacyl-tRNA synthetase</keyword>
<feature type="domain" description="Cysteinyl-tRNA synthetase class Ia DALR" evidence="7">
    <location>
        <begin position="53"/>
        <end position="122"/>
    </location>
</feature>
<evidence type="ECO:0000259" key="7">
    <source>
        <dbReference type="SMART" id="SM00840"/>
    </source>
</evidence>
<gene>
    <name evidence="8" type="primary">cysS</name>
    <name evidence="8" type="ORF">H9874_11410</name>
</gene>
<keyword evidence="5" id="KW-0067">ATP-binding</keyword>
<dbReference type="InterPro" id="IPR024909">
    <property type="entry name" value="Cys-tRNA/MSH_ligase"/>
</dbReference>
<evidence type="ECO:0000256" key="2">
    <source>
        <dbReference type="ARBA" id="ARBA00014738"/>
    </source>
</evidence>
<dbReference type="InterPro" id="IPR056411">
    <property type="entry name" value="CysS_C"/>
</dbReference>
<organism evidence="8 9">
    <name type="scientific">Candidatus Bilophila faecipullorum</name>
    <dbReference type="NCBI Taxonomy" id="2838482"/>
    <lineage>
        <taxon>Bacteria</taxon>
        <taxon>Pseudomonadati</taxon>
        <taxon>Thermodesulfobacteriota</taxon>
        <taxon>Desulfovibrionia</taxon>
        <taxon>Desulfovibrionales</taxon>
        <taxon>Desulfovibrionaceae</taxon>
        <taxon>Bilophila</taxon>
    </lineage>
</organism>
<keyword evidence="4" id="KW-0547">Nucleotide-binding</keyword>
<reference evidence="8" key="1">
    <citation type="journal article" date="2021" name="PeerJ">
        <title>Extensive microbial diversity within the chicken gut microbiome revealed by metagenomics and culture.</title>
        <authorList>
            <person name="Gilroy R."/>
            <person name="Ravi A."/>
            <person name="Getino M."/>
            <person name="Pursley I."/>
            <person name="Horton D.L."/>
            <person name="Alikhan N.F."/>
            <person name="Baker D."/>
            <person name="Gharbi K."/>
            <person name="Hall N."/>
            <person name="Watson M."/>
            <person name="Adriaenssens E.M."/>
            <person name="Foster-Nyarko E."/>
            <person name="Jarju S."/>
            <person name="Secka A."/>
            <person name="Antonio M."/>
            <person name="Oren A."/>
            <person name="Chaudhuri R.R."/>
            <person name="La Ragione R."/>
            <person name="Hildebrand F."/>
            <person name="Pallen M.J."/>
        </authorList>
    </citation>
    <scope>NUCLEOTIDE SEQUENCE</scope>
    <source>
        <strain evidence="8">ChiSxjej5B17-1746</strain>
    </source>
</reference>
<dbReference type="InterPro" id="IPR009080">
    <property type="entry name" value="tRNAsynth_Ia_anticodon-bd"/>
</dbReference>
<evidence type="ECO:0000256" key="6">
    <source>
        <dbReference type="ARBA" id="ARBA00023146"/>
    </source>
</evidence>
<dbReference type="AlphaFoldDB" id="A0A9D1R114"/>
<dbReference type="Gene3D" id="1.20.120.1910">
    <property type="entry name" value="Cysteine-tRNA ligase, C-terminal anti-codon recognition domain"/>
    <property type="match status" value="1"/>
</dbReference>
<evidence type="ECO:0000256" key="4">
    <source>
        <dbReference type="ARBA" id="ARBA00022741"/>
    </source>
</evidence>
<evidence type="ECO:0000313" key="9">
    <source>
        <dbReference type="Proteomes" id="UP000824264"/>
    </source>
</evidence>
<dbReference type="GO" id="GO:0004817">
    <property type="term" value="F:cysteine-tRNA ligase activity"/>
    <property type="evidence" value="ECO:0007669"/>
    <property type="project" value="InterPro"/>
</dbReference>
<reference evidence="8" key="2">
    <citation type="submission" date="2021-04" db="EMBL/GenBank/DDBJ databases">
        <authorList>
            <person name="Gilroy R."/>
        </authorList>
    </citation>
    <scope>NUCLEOTIDE SEQUENCE</scope>
    <source>
        <strain evidence="8">ChiSxjej5B17-1746</strain>
    </source>
</reference>
<dbReference type="SMART" id="SM00840">
    <property type="entry name" value="DALR_2"/>
    <property type="match status" value="1"/>
</dbReference>
<evidence type="ECO:0000256" key="1">
    <source>
        <dbReference type="ARBA" id="ARBA00004496"/>
    </source>
</evidence>
<dbReference type="EMBL" id="DXGI01000425">
    <property type="protein sequence ID" value="HIW79731.1"/>
    <property type="molecule type" value="Genomic_DNA"/>
</dbReference>
<dbReference type="Pfam" id="PF09190">
    <property type="entry name" value="DALR_2"/>
    <property type="match status" value="1"/>
</dbReference>
<comment type="subcellular location">
    <subcellularLocation>
        <location evidence="1">Cytoplasm</location>
    </subcellularLocation>
</comment>
<dbReference type="PANTHER" id="PTHR10890">
    <property type="entry name" value="CYSTEINYL-TRNA SYNTHETASE"/>
    <property type="match status" value="1"/>
</dbReference>
<dbReference type="SUPFAM" id="SSF47323">
    <property type="entry name" value="Anticodon-binding domain of a subclass of class I aminoacyl-tRNA synthetases"/>
    <property type="match status" value="1"/>
</dbReference>
<feature type="non-terminal residue" evidence="8">
    <location>
        <position position="1"/>
    </location>
</feature>
<evidence type="ECO:0000256" key="5">
    <source>
        <dbReference type="ARBA" id="ARBA00022840"/>
    </source>
</evidence>
<dbReference type="Pfam" id="PF23493">
    <property type="entry name" value="CysS_C"/>
    <property type="match status" value="1"/>
</dbReference>
<dbReference type="PANTHER" id="PTHR10890:SF3">
    <property type="entry name" value="CYSTEINE--TRNA LIGASE, CYTOPLASMIC"/>
    <property type="match status" value="1"/>
</dbReference>